<dbReference type="InterPro" id="IPR045540">
    <property type="entry name" value="YegS/DAGK_C"/>
</dbReference>
<evidence type="ECO:0000259" key="2">
    <source>
        <dbReference type="PROSITE" id="PS50146"/>
    </source>
</evidence>
<dbReference type="Pfam" id="PF19279">
    <property type="entry name" value="YegS_C"/>
    <property type="match status" value="1"/>
</dbReference>
<gene>
    <name evidence="3" type="ordered locus">Sulac_1378</name>
</gene>
<organism evidence="3 4">
    <name type="scientific">Sulfobacillus acidophilus (strain ATCC 700253 / DSM 10332 / NAL)</name>
    <dbReference type="NCBI Taxonomy" id="679936"/>
    <lineage>
        <taxon>Bacteria</taxon>
        <taxon>Bacillati</taxon>
        <taxon>Bacillota</taxon>
        <taxon>Clostridia</taxon>
        <taxon>Eubacteriales</taxon>
        <taxon>Clostridiales Family XVII. Incertae Sedis</taxon>
        <taxon>Sulfobacillus</taxon>
    </lineage>
</organism>
<dbReference type="InterPro" id="IPR017438">
    <property type="entry name" value="ATP-NAD_kinase_N"/>
</dbReference>
<dbReference type="Pfam" id="PF00781">
    <property type="entry name" value="DAGK_cat"/>
    <property type="match status" value="1"/>
</dbReference>
<dbReference type="Gene3D" id="2.60.200.40">
    <property type="match status" value="1"/>
</dbReference>
<reference evidence="3 4" key="2">
    <citation type="journal article" date="2012" name="Stand. Genomic Sci.">
        <title>Complete genome sequence of the moderately thermophilic mineral-sulfide-oxidizing firmicute Sulfobacillus acidophilus type strain (NAL(T)).</title>
        <authorList>
            <person name="Anderson I."/>
            <person name="Chertkov O."/>
            <person name="Chen A."/>
            <person name="Saunders E."/>
            <person name="Lapidus A."/>
            <person name="Nolan M."/>
            <person name="Lucas S."/>
            <person name="Hammon N."/>
            <person name="Deshpande S."/>
            <person name="Cheng J.F."/>
            <person name="Han C."/>
            <person name="Tapia R."/>
            <person name="Goodwin L.A."/>
            <person name="Pitluck S."/>
            <person name="Liolios K."/>
            <person name="Pagani I."/>
            <person name="Ivanova N."/>
            <person name="Mikhailova N."/>
            <person name="Pati A."/>
            <person name="Palaniappan K."/>
            <person name="Land M."/>
            <person name="Pan C."/>
            <person name="Rohde M."/>
            <person name="Pukall R."/>
            <person name="Goker M."/>
            <person name="Detter J.C."/>
            <person name="Woyke T."/>
            <person name="Bristow J."/>
            <person name="Eisen J.A."/>
            <person name="Markowitz V."/>
            <person name="Hugenholtz P."/>
            <person name="Kyrpides N.C."/>
            <person name="Klenk H.P."/>
            <person name="Mavromatis K."/>
        </authorList>
    </citation>
    <scope>NUCLEOTIDE SEQUENCE [LARGE SCALE GENOMIC DNA]</scope>
    <source>
        <strain evidence="4">ATCC 700253 / DSM 10332 / NAL</strain>
    </source>
</reference>
<dbReference type="PANTHER" id="PTHR30492">
    <property type="entry name" value="METHYLGLYOXAL SYNTHASE"/>
    <property type="match status" value="1"/>
</dbReference>
<dbReference type="STRING" id="679936.Sulac_1378"/>
<dbReference type="GO" id="GO:0008929">
    <property type="term" value="F:methylglyoxal synthase activity"/>
    <property type="evidence" value="ECO:0007669"/>
    <property type="project" value="InterPro"/>
</dbReference>
<dbReference type="Proteomes" id="UP000005439">
    <property type="component" value="Chromosome"/>
</dbReference>
<dbReference type="PATRIC" id="fig|679936.5.peg.1444"/>
<feature type="domain" description="DAGKc" evidence="2">
    <location>
        <begin position="12"/>
        <end position="140"/>
    </location>
</feature>
<accession>G8TWH7</accession>
<dbReference type="Gene3D" id="3.40.50.10330">
    <property type="entry name" value="Probable inorganic polyphosphate/atp-NAD kinase, domain 1"/>
    <property type="match status" value="1"/>
</dbReference>
<dbReference type="InterPro" id="IPR001206">
    <property type="entry name" value="Diacylglycerol_kinase_cat_dom"/>
</dbReference>
<dbReference type="GO" id="GO:0005829">
    <property type="term" value="C:cytosol"/>
    <property type="evidence" value="ECO:0007669"/>
    <property type="project" value="TreeGrafter"/>
</dbReference>
<dbReference type="SMART" id="SM00046">
    <property type="entry name" value="DAGKc"/>
    <property type="match status" value="1"/>
</dbReference>
<dbReference type="InterPro" id="IPR016064">
    <property type="entry name" value="NAD/diacylglycerol_kinase_sf"/>
</dbReference>
<dbReference type="GO" id="GO:0016301">
    <property type="term" value="F:kinase activity"/>
    <property type="evidence" value="ECO:0007669"/>
    <property type="project" value="UniProtKB-KW"/>
</dbReference>
<dbReference type="AlphaFoldDB" id="G8TWH7"/>
<keyword evidence="4" id="KW-1185">Reference proteome</keyword>
<keyword evidence="3" id="KW-0418">Kinase</keyword>
<dbReference type="SUPFAM" id="SSF111331">
    <property type="entry name" value="NAD kinase/diacylglycerol kinase-like"/>
    <property type="match status" value="1"/>
</dbReference>
<proteinExistence type="predicted"/>
<name>G8TWH7_SULAD</name>
<evidence type="ECO:0000313" key="4">
    <source>
        <dbReference type="Proteomes" id="UP000005439"/>
    </source>
</evidence>
<reference evidence="4" key="1">
    <citation type="submission" date="2011-12" db="EMBL/GenBank/DDBJ databases">
        <title>The complete genome of chromosome of Sulfobacillus acidophilus DSM 10332.</title>
        <authorList>
            <person name="Lucas S."/>
            <person name="Han J."/>
            <person name="Lapidus A."/>
            <person name="Bruce D."/>
            <person name="Goodwin L."/>
            <person name="Pitluck S."/>
            <person name="Peters L."/>
            <person name="Kyrpides N."/>
            <person name="Mavromatis K."/>
            <person name="Ivanova N."/>
            <person name="Mikhailova N."/>
            <person name="Chertkov O."/>
            <person name="Saunders E."/>
            <person name="Detter J.C."/>
            <person name="Tapia R."/>
            <person name="Han C."/>
            <person name="Land M."/>
            <person name="Hauser L."/>
            <person name="Markowitz V."/>
            <person name="Cheng J.-F."/>
            <person name="Hugenholtz P."/>
            <person name="Woyke T."/>
            <person name="Wu D."/>
            <person name="Pukall R."/>
            <person name="Gehrich-Schroeter G."/>
            <person name="Schneider S."/>
            <person name="Klenk H.-P."/>
            <person name="Eisen J.A."/>
        </authorList>
    </citation>
    <scope>NUCLEOTIDE SEQUENCE [LARGE SCALE GENOMIC DNA]</scope>
    <source>
        <strain evidence="4">ATCC 700253 / DSM 10332 / NAL</strain>
    </source>
</reference>
<dbReference type="HOGENOM" id="CLU_045532_5_1_9"/>
<dbReference type="EMBL" id="CP003179">
    <property type="protein sequence ID" value="AEW04875.1"/>
    <property type="molecule type" value="Genomic_DNA"/>
</dbReference>
<keyword evidence="3" id="KW-0808">Transferase</keyword>
<protein>
    <submittedName>
        <fullName evidence="3">Diacylglycerol kinase catalytic region</fullName>
    </submittedName>
</protein>
<dbReference type="KEGG" id="sap:Sulac_1378"/>
<dbReference type="PROSITE" id="PS50146">
    <property type="entry name" value="DAGK"/>
    <property type="match status" value="1"/>
</dbReference>
<feature type="region of interest" description="Disordered" evidence="1">
    <location>
        <begin position="327"/>
        <end position="349"/>
    </location>
</feature>
<dbReference type="GO" id="GO:0019242">
    <property type="term" value="P:methylglyoxal biosynthetic process"/>
    <property type="evidence" value="ECO:0007669"/>
    <property type="project" value="InterPro"/>
</dbReference>
<evidence type="ECO:0000256" key="1">
    <source>
        <dbReference type="SAM" id="MobiDB-lite"/>
    </source>
</evidence>
<evidence type="ECO:0000313" key="3">
    <source>
        <dbReference type="EMBL" id="AEW04875.1"/>
    </source>
</evidence>
<sequence length="349" mass="37658">MVMKSESASRVNPDIPTLLLVNGNARRGQDAFSSVHSALAARVRLVGAHLVTSPADMIRHIREGLEDGVRRFVIGGGDGTLSSAADVLHSTPGILGVLPLGTGNTFWHGLGLPAGLEQQIDFLAQGSVVRLDLGLAETPAGTKVFLNTLTLGVSERLVEMLTREAKSRFGYGAWVMEFHQALRRTPPFRVELAYPDFVEHFHTRQLVVVNGRTIAAGIAASPASSAQDGLLEVFRLGGPAWGSMLAVGIRLVSGHLLTAREARYHQTSRVHIRTEPTMPLNIDGEIWQETPVSCRVLPRSLAVIAPAIDEDRPRRWPVVMRTIGPGHRLFSHAQPPGAPSLDDLSPPPA</sequence>
<dbReference type="InterPro" id="IPR004363">
    <property type="entry name" value="Methylgl_synth"/>
</dbReference>
<dbReference type="PANTHER" id="PTHR30492:SF0">
    <property type="entry name" value="METHYLGLYOXAL SYNTHASE"/>
    <property type="match status" value="1"/>
</dbReference>